<evidence type="ECO:0000313" key="8">
    <source>
        <dbReference type="Proteomes" id="UP000887577"/>
    </source>
</evidence>
<dbReference type="GO" id="GO:0071933">
    <property type="term" value="F:Arp2/3 complex binding"/>
    <property type="evidence" value="ECO:0007669"/>
    <property type="project" value="InterPro"/>
</dbReference>
<dbReference type="PANTHER" id="PTHR11249:SF2">
    <property type="entry name" value="GLIA MATURATION FACTOR"/>
    <property type="match status" value="1"/>
</dbReference>
<dbReference type="InterPro" id="IPR029006">
    <property type="entry name" value="ADF-H/Gelsolin-like_dom_sf"/>
</dbReference>
<feature type="domain" description="ADF-H" evidence="7">
    <location>
        <begin position="4"/>
        <end position="139"/>
    </location>
</feature>
<dbReference type="GO" id="GO:0003779">
    <property type="term" value="F:actin binding"/>
    <property type="evidence" value="ECO:0007669"/>
    <property type="project" value="InterPro"/>
</dbReference>
<dbReference type="AlphaFoldDB" id="A0A914ZCI9"/>
<dbReference type="GO" id="GO:0071846">
    <property type="term" value="P:actin filament debranching"/>
    <property type="evidence" value="ECO:0007669"/>
    <property type="project" value="InterPro"/>
</dbReference>
<sequence>MSGSVTICQIPEDLKKQLRDFRFKHSASTNAIILKIDRNDHVMKVDAILDECSIEELQDELPDQQPRFVVISYEIKHSDGRVSFPLCLLFYSPFGCSTELQILYAGSRNHLVNACDLRKNAEVREIEEITKEFLDSKFS</sequence>
<comment type="subcellular location">
    <subcellularLocation>
        <location evidence="2">Cytoplasm</location>
    </subcellularLocation>
    <subcellularLocation>
        <location evidence="1">Nucleus</location>
    </subcellularLocation>
</comment>
<dbReference type="GO" id="GO:0030864">
    <property type="term" value="C:cortical actin cytoskeleton"/>
    <property type="evidence" value="ECO:0007669"/>
    <property type="project" value="TreeGrafter"/>
</dbReference>
<evidence type="ECO:0000259" key="7">
    <source>
        <dbReference type="PROSITE" id="PS51263"/>
    </source>
</evidence>
<dbReference type="CDD" id="cd11283">
    <property type="entry name" value="ADF_GMF-beta_like"/>
    <property type="match status" value="1"/>
</dbReference>
<comment type="similarity">
    <text evidence="3 6">Belongs to the actin-binding proteins ADF family. GMF subfamily.</text>
</comment>
<keyword evidence="5" id="KW-0539">Nucleus</keyword>
<evidence type="ECO:0000256" key="3">
    <source>
        <dbReference type="ARBA" id="ARBA00010055"/>
    </source>
</evidence>
<dbReference type="SUPFAM" id="SSF55753">
    <property type="entry name" value="Actin depolymerizing proteins"/>
    <property type="match status" value="1"/>
</dbReference>
<dbReference type="SMART" id="SM00102">
    <property type="entry name" value="ADF"/>
    <property type="match status" value="1"/>
</dbReference>
<evidence type="ECO:0000256" key="2">
    <source>
        <dbReference type="ARBA" id="ARBA00004496"/>
    </source>
</evidence>
<evidence type="ECO:0000256" key="4">
    <source>
        <dbReference type="ARBA" id="ARBA00022490"/>
    </source>
</evidence>
<accession>A0A914ZCI9</accession>
<dbReference type="Proteomes" id="UP000887577">
    <property type="component" value="Unplaced"/>
</dbReference>
<dbReference type="PIRSF" id="PIRSF001788">
    <property type="entry name" value="GMF-beta"/>
    <property type="match status" value="1"/>
</dbReference>
<dbReference type="PANTHER" id="PTHR11249">
    <property type="entry name" value="GLIAL FACTOR NATURATION FACTOR"/>
    <property type="match status" value="1"/>
</dbReference>
<evidence type="ECO:0000256" key="6">
    <source>
        <dbReference type="PIRNR" id="PIRNR001788"/>
    </source>
</evidence>
<dbReference type="PROSITE" id="PS51263">
    <property type="entry name" value="ADF_H"/>
    <property type="match status" value="1"/>
</dbReference>
<dbReference type="Pfam" id="PF00241">
    <property type="entry name" value="Cofilin_ADF"/>
    <property type="match status" value="1"/>
</dbReference>
<name>A0A914ZCI9_9BILA</name>
<proteinExistence type="inferred from homology"/>
<evidence type="ECO:0000256" key="5">
    <source>
        <dbReference type="ARBA" id="ARBA00023242"/>
    </source>
</evidence>
<dbReference type="GO" id="GO:0034316">
    <property type="term" value="P:negative regulation of Arp2/3 complex-mediated actin nucleation"/>
    <property type="evidence" value="ECO:0007669"/>
    <property type="project" value="TreeGrafter"/>
</dbReference>
<dbReference type="InterPro" id="IPR011171">
    <property type="entry name" value="GMF"/>
</dbReference>
<evidence type="ECO:0000256" key="1">
    <source>
        <dbReference type="ARBA" id="ARBA00004123"/>
    </source>
</evidence>
<dbReference type="WBParaSite" id="PSU_v2.g9641.t1">
    <property type="protein sequence ID" value="PSU_v2.g9641.t1"/>
    <property type="gene ID" value="PSU_v2.g9641"/>
</dbReference>
<dbReference type="FunFam" id="3.40.20.10:FF:000026">
    <property type="entry name" value="Glia maturation factor"/>
    <property type="match status" value="1"/>
</dbReference>
<keyword evidence="8" id="KW-1185">Reference proteome</keyword>
<dbReference type="InterPro" id="IPR002108">
    <property type="entry name" value="ADF-H"/>
</dbReference>
<evidence type="ECO:0000313" key="9">
    <source>
        <dbReference type="WBParaSite" id="PSU_v2.g9641.t1"/>
    </source>
</evidence>
<organism evidence="8 9">
    <name type="scientific">Panagrolaimus superbus</name>
    <dbReference type="NCBI Taxonomy" id="310955"/>
    <lineage>
        <taxon>Eukaryota</taxon>
        <taxon>Metazoa</taxon>
        <taxon>Ecdysozoa</taxon>
        <taxon>Nematoda</taxon>
        <taxon>Chromadorea</taxon>
        <taxon>Rhabditida</taxon>
        <taxon>Tylenchina</taxon>
        <taxon>Panagrolaimomorpha</taxon>
        <taxon>Panagrolaimoidea</taxon>
        <taxon>Panagrolaimidae</taxon>
        <taxon>Panagrolaimus</taxon>
    </lineage>
</organism>
<reference evidence="9" key="1">
    <citation type="submission" date="2022-11" db="UniProtKB">
        <authorList>
            <consortium name="WormBaseParasite"/>
        </authorList>
    </citation>
    <scope>IDENTIFICATION</scope>
</reference>
<protein>
    <submittedName>
        <fullName evidence="9">ADF-H domain-containing protein</fullName>
    </submittedName>
</protein>
<dbReference type="Gene3D" id="3.40.20.10">
    <property type="entry name" value="Severin"/>
    <property type="match status" value="1"/>
</dbReference>
<dbReference type="GO" id="GO:0005634">
    <property type="term" value="C:nucleus"/>
    <property type="evidence" value="ECO:0007669"/>
    <property type="project" value="UniProtKB-SubCell"/>
</dbReference>
<keyword evidence="4" id="KW-0963">Cytoplasm</keyword>